<evidence type="ECO:0000313" key="2">
    <source>
        <dbReference type="Proteomes" id="UP001054945"/>
    </source>
</evidence>
<reference evidence="1 2" key="1">
    <citation type="submission" date="2021-06" db="EMBL/GenBank/DDBJ databases">
        <title>Caerostris extrusa draft genome.</title>
        <authorList>
            <person name="Kono N."/>
            <person name="Arakawa K."/>
        </authorList>
    </citation>
    <scope>NUCLEOTIDE SEQUENCE [LARGE SCALE GENOMIC DNA]</scope>
</reference>
<dbReference type="Proteomes" id="UP001054945">
    <property type="component" value="Unassembled WGS sequence"/>
</dbReference>
<name>A0AAV4R4M7_CAEEX</name>
<evidence type="ECO:0000313" key="1">
    <source>
        <dbReference type="EMBL" id="GIY16579.1"/>
    </source>
</evidence>
<gene>
    <name evidence="1" type="ORF">CEXT_177331</name>
</gene>
<sequence>MKDKLYTIFRDIKFAFIHCDDNEGWTKKGIRKVSANLSVHMKLFTGIVINDHHRHPSMPGYAYPCCGRNDGIQMAPILQGLGSYILADRKEILVEVHCLTSDRNLLGINCLMSDRNLFLEVHCLTSGIWGGFVLLKSSMHDFLISELRECSHDVIE</sequence>
<protein>
    <submittedName>
        <fullName evidence="1">Uncharacterized protein</fullName>
    </submittedName>
</protein>
<dbReference type="EMBL" id="BPLR01007392">
    <property type="protein sequence ID" value="GIY16579.1"/>
    <property type="molecule type" value="Genomic_DNA"/>
</dbReference>
<proteinExistence type="predicted"/>
<keyword evidence="2" id="KW-1185">Reference proteome</keyword>
<dbReference type="AlphaFoldDB" id="A0AAV4R4M7"/>
<comment type="caution">
    <text evidence="1">The sequence shown here is derived from an EMBL/GenBank/DDBJ whole genome shotgun (WGS) entry which is preliminary data.</text>
</comment>
<organism evidence="1 2">
    <name type="scientific">Caerostris extrusa</name>
    <name type="common">Bark spider</name>
    <name type="synonym">Caerostris bankana</name>
    <dbReference type="NCBI Taxonomy" id="172846"/>
    <lineage>
        <taxon>Eukaryota</taxon>
        <taxon>Metazoa</taxon>
        <taxon>Ecdysozoa</taxon>
        <taxon>Arthropoda</taxon>
        <taxon>Chelicerata</taxon>
        <taxon>Arachnida</taxon>
        <taxon>Araneae</taxon>
        <taxon>Araneomorphae</taxon>
        <taxon>Entelegynae</taxon>
        <taxon>Araneoidea</taxon>
        <taxon>Araneidae</taxon>
        <taxon>Caerostris</taxon>
    </lineage>
</organism>
<accession>A0AAV4R4M7</accession>